<proteinExistence type="predicted"/>
<sequence length="196" mass="21580">MKVITVRVSSLRRVQGVERGGGDLSSEGGVKKAALTTDLEDNSEGGEKQMAGCGPPCLPAWLFYYATLCMPHRCTAPESLLVNRCEQDWLAHRNTAAAEHPLLHPAMGQLAPLSQREVTSPSQRLSCTLDLSAVLTPSLWMFQSSQQQQTAATSHVLLRERACESRLLQDELKQFPQCILTAVSCFSLLLKLQQCR</sequence>
<accession>A0AAD9BRR7</accession>
<organism evidence="1 2">
    <name type="scientific">Dissostichus eleginoides</name>
    <name type="common">Patagonian toothfish</name>
    <name type="synonym">Dissostichus amissus</name>
    <dbReference type="NCBI Taxonomy" id="100907"/>
    <lineage>
        <taxon>Eukaryota</taxon>
        <taxon>Metazoa</taxon>
        <taxon>Chordata</taxon>
        <taxon>Craniata</taxon>
        <taxon>Vertebrata</taxon>
        <taxon>Euteleostomi</taxon>
        <taxon>Actinopterygii</taxon>
        <taxon>Neopterygii</taxon>
        <taxon>Teleostei</taxon>
        <taxon>Neoteleostei</taxon>
        <taxon>Acanthomorphata</taxon>
        <taxon>Eupercaria</taxon>
        <taxon>Perciformes</taxon>
        <taxon>Notothenioidei</taxon>
        <taxon>Nototheniidae</taxon>
        <taxon>Dissostichus</taxon>
    </lineage>
</organism>
<keyword evidence="2" id="KW-1185">Reference proteome</keyword>
<gene>
    <name evidence="1" type="ORF">KUDE01_028518</name>
</gene>
<reference evidence="1" key="1">
    <citation type="submission" date="2023-04" db="EMBL/GenBank/DDBJ databases">
        <title>Chromosome-level genome of Chaenocephalus aceratus.</title>
        <authorList>
            <person name="Park H."/>
        </authorList>
    </citation>
    <scope>NUCLEOTIDE SEQUENCE</scope>
    <source>
        <strain evidence="1">DE</strain>
        <tissue evidence="1">Muscle</tissue>
    </source>
</reference>
<evidence type="ECO:0000313" key="2">
    <source>
        <dbReference type="Proteomes" id="UP001228049"/>
    </source>
</evidence>
<dbReference type="EMBL" id="JASDAP010000018">
    <property type="protein sequence ID" value="KAK1887731.1"/>
    <property type="molecule type" value="Genomic_DNA"/>
</dbReference>
<dbReference type="Proteomes" id="UP001228049">
    <property type="component" value="Unassembled WGS sequence"/>
</dbReference>
<name>A0AAD9BRR7_DISEL</name>
<evidence type="ECO:0000313" key="1">
    <source>
        <dbReference type="EMBL" id="KAK1887731.1"/>
    </source>
</evidence>
<protein>
    <submittedName>
        <fullName evidence="1">7-dehydrocholesterol reductase</fullName>
    </submittedName>
</protein>
<dbReference type="AlphaFoldDB" id="A0AAD9BRR7"/>
<comment type="caution">
    <text evidence="1">The sequence shown here is derived from an EMBL/GenBank/DDBJ whole genome shotgun (WGS) entry which is preliminary data.</text>
</comment>